<dbReference type="InterPro" id="IPR003347">
    <property type="entry name" value="JmjC_dom"/>
</dbReference>
<dbReference type="Pfam" id="PF02373">
    <property type="entry name" value="JmjC"/>
    <property type="match status" value="1"/>
</dbReference>
<dbReference type="SMART" id="SM00558">
    <property type="entry name" value="JmjC"/>
    <property type="match status" value="1"/>
</dbReference>
<dbReference type="CDD" id="cd15571">
    <property type="entry name" value="ePHD"/>
    <property type="match status" value="1"/>
</dbReference>
<evidence type="ECO:0000313" key="4">
    <source>
        <dbReference type="EMBL" id="KAE9408688.1"/>
    </source>
</evidence>
<feature type="region of interest" description="Disordered" evidence="1">
    <location>
        <begin position="109"/>
        <end position="187"/>
    </location>
</feature>
<gene>
    <name evidence="4" type="ORF">BT96DRAFT_913820</name>
</gene>
<sequence length="1010" mass="111437">MDEFRDFEAYMNRVECWGKYSGIVKVIPPKEWRDALPSVKDELPSVQIKSPIEQVMLGQTGLFRVQNMERRKTMSVREWAEFCTQPEYRAPSIEEVGLHARTNVKVMTRRTRKSKLAAKADASDPDKATQVHIKDEPVDDGLADNFNPSSHSVTPAAEEDVKPKVRNRKQASKLTKEEKEADRTEKDAAFLDTFDPHEDWLPFNTRPEDYTPEFCAKLERHYWRNLGLGKAPWYGADTQGTSLYSDDTQEWNVAHLESELTRLLPSSDQGLPGVNTPYLYWGMWRATFAWHLSTIFHFGAPKFWYAVPQGRAGALEQTMRSQFLNIRSQCPQFLRHKSFLASPTLLAKSSCKPNTMVQHAGEFIITYPRGYHAGFNLGLNCAESVNFALKSWIEIGKVAKACKCISDSVIIDRATPSMAPTKRSPTKAKREEFYVSIPPLSKNKRKATAAVATEPPAKKSRKSTKGPTITIPSGSHETKPYPKLSIKLKLPKPEVFPCCLCISMSNEGLLRVHDPPFGRKEALEACSNPATWVDEVETASGEKEMVVFGVDGIVKDRWNLKCAACTRTRPKCHGAPIQCTRGKCLKAFHVSCAREGKDNNIVFNVLREVEKEVVLLDANSKPVPPAPLPSHMQVDGTSAHFPIPSGSNDAAGMVKEQSEVPKIIKKVEVQVLCFQHNPAVAAAKKASKQDKIKSELFALPPMSRIKLRVSAGVFEVSLVRVIEESGSVEVLWDRGLKREFKWGSVVFGSIDGPIQQKPSEPAPDPPQPANNTIALAAYSSSSAAVSANYRPAEPSSTSTYQTTATQYPYSTYSYRNYQPQPQSQPAHVSQQAGAASTSTQFPNYYPAAGGSSTLAPLPYPAQSQYYGGQYHQPSNIAQSHPTSMLTHNIASVRHLPPTSNNSTPAPASNPSYHSASSSTTPIQTNALAFPSPTMQTSAPNPIPHTQTPSTTYPPPQPSHEVTAQAPSQVKAALVDFQYLQALPPEQLAHLIQSNAELRNLFQSALASGNS</sequence>
<feature type="compositionally biased region" description="Polar residues" evidence="1">
    <location>
        <begin position="919"/>
        <end position="939"/>
    </location>
</feature>
<dbReference type="GO" id="GO:0051864">
    <property type="term" value="F:histone H3K36 demethylase activity"/>
    <property type="evidence" value="ECO:0007669"/>
    <property type="project" value="TreeGrafter"/>
</dbReference>
<proteinExistence type="predicted"/>
<dbReference type="PROSITE" id="PS51184">
    <property type="entry name" value="JMJC"/>
    <property type="match status" value="1"/>
</dbReference>
<dbReference type="PANTHER" id="PTHR10694">
    <property type="entry name" value="LYSINE-SPECIFIC DEMETHYLASE"/>
    <property type="match status" value="1"/>
</dbReference>
<feature type="compositionally biased region" description="Polar residues" evidence="1">
    <location>
        <begin position="465"/>
        <end position="475"/>
    </location>
</feature>
<dbReference type="Pfam" id="PF02375">
    <property type="entry name" value="JmjN"/>
    <property type="match status" value="1"/>
</dbReference>
<dbReference type="GO" id="GO:0010468">
    <property type="term" value="P:regulation of gene expression"/>
    <property type="evidence" value="ECO:0007669"/>
    <property type="project" value="TreeGrafter"/>
</dbReference>
<feature type="region of interest" description="Disordered" evidence="1">
    <location>
        <begin position="445"/>
        <end position="476"/>
    </location>
</feature>
<feature type="domain" description="JmjN" evidence="2">
    <location>
        <begin position="1"/>
        <end position="35"/>
    </location>
</feature>
<feature type="region of interest" description="Disordered" evidence="1">
    <location>
        <begin position="813"/>
        <end position="837"/>
    </location>
</feature>
<dbReference type="AlphaFoldDB" id="A0A6A4IHF5"/>
<dbReference type="Proteomes" id="UP000799118">
    <property type="component" value="Unassembled WGS sequence"/>
</dbReference>
<dbReference type="GO" id="GO:0005634">
    <property type="term" value="C:nucleus"/>
    <property type="evidence" value="ECO:0007669"/>
    <property type="project" value="TreeGrafter"/>
</dbReference>
<reference evidence="4" key="1">
    <citation type="journal article" date="2019" name="Environ. Microbiol.">
        <title>Fungal ecological strategies reflected in gene transcription - a case study of two litter decomposers.</title>
        <authorList>
            <person name="Barbi F."/>
            <person name="Kohler A."/>
            <person name="Barry K."/>
            <person name="Baskaran P."/>
            <person name="Daum C."/>
            <person name="Fauchery L."/>
            <person name="Ihrmark K."/>
            <person name="Kuo A."/>
            <person name="LaButti K."/>
            <person name="Lipzen A."/>
            <person name="Morin E."/>
            <person name="Grigoriev I.V."/>
            <person name="Henrissat B."/>
            <person name="Lindahl B."/>
            <person name="Martin F."/>
        </authorList>
    </citation>
    <scope>NUCLEOTIDE SEQUENCE</scope>
    <source>
        <strain evidence="4">JB14</strain>
    </source>
</reference>
<dbReference type="InterPro" id="IPR013083">
    <property type="entry name" value="Znf_RING/FYVE/PHD"/>
</dbReference>
<evidence type="ECO:0000259" key="3">
    <source>
        <dbReference type="PROSITE" id="PS51184"/>
    </source>
</evidence>
<evidence type="ECO:0000256" key="1">
    <source>
        <dbReference type="SAM" id="MobiDB-lite"/>
    </source>
</evidence>
<dbReference type="SMART" id="SM00545">
    <property type="entry name" value="JmjN"/>
    <property type="match status" value="1"/>
</dbReference>
<feature type="region of interest" description="Disordered" evidence="1">
    <location>
        <begin position="893"/>
        <end position="965"/>
    </location>
</feature>
<dbReference type="PROSITE" id="PS51183">
    <property type="entry name" value="JMJN"/>
    <property type="match status" value="1"/>
</dbReference>
<dbReference type="Gene3D" id="3.30.40.10">
    <property type="entry name" value="Zinc/RING finger domain, C3HC4 (zinc finger)"/>
    <property type="match status" value="1"/>
</dbReference>
<organism evidence="4 5">
    <name type="scientific">Gymnopus androsaceus JB14</name>
    <dbReference type="NCBI Taxonomy" id="1447944"/>
    <lineage>
        <taxon>Eukaryota</taxon>
        <taxon>Fungi</taxon>
        <taxon>Dikarya</taxon>
        <taxon>Basidiomycota</taxon>
        <taxon>Agaricomycotina</taxon>
        <taxon>Agaricomycetes</taxon>
        <taxon>Agaricomycetidae</taxon>
        <taxon>Agaricales</taxon>
        <taxon>Marasmiineae</taxon>
        <taxon>Omphalotaceae</taxon>
        <taxon>Gymnopus</taxon>
    </lineage>
</organism>
<dbReference type="GO" id="GO:0032454">
    <property type="term" value="F:histone H3K9 demethylase activity"/>
    <property type="evidence" value="ECO:0007669"/>
    <property type="project" value="TreeGrafter"/>
</dbReference>
<accession>A0A6A4IHF5</accession>
<evidence type="ECO:0000313" key="5">
    <source>
        <dbReference type="Proteomes" id="UP000799118"/>
    </source>
</evidence>
<evidence type="ECO:0000259" key="2">
    <source>
        <dbReference type="PROSITE" id="PS51183"/>
    </source>
</evidence>
<dbReference type="PANTHER" id="PTHR10694:SF7">
    <property type="entry name" value="[HISTONE H3]-TRIMETHYL-L-LYSINE(9) DEMETHYLASE"/>
    <property type="match status" value="1"/>
</dbReference>
<protein>
    <submittedName>
        <fullName evidence="4">JmjC-domain-containing protein</fullName>
    </submittedName>
</protein>
<feature type="compositionally biased region" description="Basic and acidic residues" evidence="1">
    <location>
        <begin position="121"/>
        <end position="136"/>
    </location>
</feature>
<feature type="compositionally biased region" description="Low complexity" evidence="1">
    <location>
        <begin position="904"/>
        <end position="918"/>
    </location>
</feature>
<feature type="compositionally biased region" description="Basic and acidic residues" evidence="1">
    <location>
        <begin position="174"/>
        <end position="187"/>
    </location>
</feature>
<dbReference type="GO" id="GO:0000785">
    <property type="term" value="C:chromatin"/>
    <property type="evidence" value="ECO:0007669"/>
    <property type="project" value="TreeGrafter"/>
</dbReference>
<dbReference type="InterPro" id="IPR003349">
    <property type="entry name" value="JmjN"/>
</dbReference>
<dbReference type="OrthoDB" id="9547406at2759"/>
<name>A0A6A4IHF5_9AGAR</name>
<dbReference type="EMBL" id="ML769390">
    <property type="protein sequence ID" value="KAE9408688.1"/>
    <property type="molecule type" value="Genomic_DNA"/>
</dbReference>
<feature type="compositionally biased region" description="Polar residues" evidence="1">
    <location>
        <begin position="815"/>
        <end position="837"/>
    </location>
</feature>
<keyword evidence="5" id="KW-1185">Reference proteome</keyword>
<dbReference type="Pfam" id="PF13771">
    <property type="entry name" value="zf-HC5HC2H"/>
    <property type="match status" value="1"/>
</dbReference>
<dbReference type="SUPFAM" id="SSF51197">
    <property type="entry name" value="Clavaminate synthase-like"/>
    <property type="match status" value="1"/>
</dbReference>
<feature type="domain" description="JmjC" evidence="3">
    <location>
        <begin position="245"/>
        <end position="404"/>
    </location>
</feature>
<dbReference type="Gene3D" id="2.60.120.650">
    <property type="entry name" value="Cupin"/>
    <property type="match status" value="1"/>
</dbReference>